<organism evidence="2 3">
    <name type="scientific">Thermothelomyces thermophilus (strain ATCC 42464 / BCRC 31852 / DSM 1799)</name>
    <name type="common">Sporotrichum thermophile</name>
    <dbReference type="NCBI Taxonomy" id="573729"/>
    <lineage>
        <taxon>Eukaryota</taxon>
        <taxon>Fungi</taxon>
        <taxon>Dikarya</taxon>
        <taxon>Ascomycota</taxon>
        <taxon>Pezizomycotina</taxon>
        <taxon>Sordariomycetes</taxon>
        <taxon>Sordariomycetidae</taxon>
        <taxon>Sordariales</taxon>
        <taxon>Chaetomiaceae</taxon>
        <taxon>Thermothelomyces</taxon>
    </lineage>
</organism>
<dbReference type="RefSeq" id="XP_003662168.1">
    <property type="nucleotide sequence ID" value="XM_003662120.1"/>
</dbReference>
<dbReference type="HOGENOM" id="CLU_1745009_0_0_1"/>
<feature type="region of interest" description="Disordered" evidence="1">
    <location>
        <begin position="38"/>
        <end position="86"/>
    </location>
</feature>
<keyword evidence="3" id="KW-1185">Reference proteome</keyword>
<dbReference type="EMBL" id="CP003003">
    <property type="protein sequence ID" value="AEO56923.1"/>
    <property type="molecule type" value="Genomic_DNA"/>
</dbReference>
<dbReference type="KEGG" id="mtm:MYCTH_2302437"/>
<reference evidence="2 3" key="1">
    <citation type="journal article" date="2011" name="Nat. Biotechnol.">
        <title>Comparative genomic analysis of the thermophilic biomass-degrading fungi Myceliophthora thermophila and Thielavia terrestris.</title>
        <authorList>
            <person name="Berka R.M."/>
            <person name="Grigoriev I.V."/>
            <person name="Otillar R."/>
            <person name="Salamov A."/>
            <person name="Grimwood J."/>
            <person name="Reid I."/>
            <person name="Ishmael N."/>
            <person name="John T."/>
            <person name="Darmond C."/>
            <person name="Moisan M.-C."/>
            <person name="Henrissat B."/>
            <person name="Coutinho P.M."/>
            <person name="Lombard V."/>
            <person name="Natvig D.O."/>
            <person name="Lindquist E."/>
            <person name="Schmutz J."/>
            <person name="Lucas S."/>
            <person name="Harris P."/>
            <person name="Powlowski J."/>
            <person name="Bellemare A."/>
            <person name="Taylor D."/>
            <person name="Butler G."/>
            <person name="de Vries R.P."/>
            <person name="Allijn I.E."/>
            <person name="van den Brink J."/>
            <person name="Ushinsky S."/>
            <person name="Storms R."/>
            <person name="Powell A.J."/>
            <person name="Paulsen I.T."/>
            <person name="Elbourne L.D.H."/>
            <person name="Baker S.E."/>
            <person name="Magnuson J."/>
            <person name="LaBoissiere S."/>
            <person name="Clutterbuck A.J."/>
            <person name="Martinez D."/>
            <person name="Wogulis M."/>
            <person name="de Leon A.L."/>
            <person name="Rey M.W."/>
            <person name="Tsang A."/>
        </authorList>
    </citation>
    <scope>NUCLEOTIDE SEQUENCE [LARGE SCALE GENOMIC DNA]</scope>
    <source>
        <strain evidence="3">ATCC 42464 / BCRC 31852 / DSM 1799</strain>
    </source>
</reference>
<dbReference type="STRING" id="573729.G2Q7R4"/>
<dbReference type="GeneID" id="11512221"/>
<dbReference type="InParanoid" id="G2Q7R4"/>
<evidence type="ECO:0000256" key="1">
    <source>
        <dbReference type="SAM" id="MobiDB-lite"/>
    </source>
</evidence>
<gene>
    <name evidence="2" type="ORF">MYCTH_2302437</name>
</gene>
<dbReference type="VEuPathDB" id="FungiDB:MYCTH_2302437"/>
<evidence type="ECO:0000313" key="3">
    <source>
        <dbReference type="Proteomes" id="UP000007322"/>
    </source>
</evidence>
<proteinExistence type="predicted"/>
<evidence type="ECO:0000313" key="2">
    <source>
        <dbReference type="EMBL" id="AEO56923.1"/>
    </source>
</evidence>
<dbReference type="eggNOG" id="KOG1257">
    <property type="taxonomic scope" value="Eukaryota"/>
</dbReference>
<protein>
    <submittedName>
        <fullName evidence="2">Uncharacterized protein</fullName>
    </submittedName>
</protein>
<feature type="non-terminal residue" evidence="2">
    <location>
        <position position="150"/>
    </location>
</feature>
<name>G2Q7R4_THET4</name>
<accession>G2Q7R4</accession>
<dbReference type="AlphaFoldDB" id="G2Q7R4"/>
<dbReference type="OrthoDB" id="5239993at2759"/>
<dbReference type="Proteomes" id="UP000007322">
    <property type="component" value="Chromosome 2"/>
</dbReference>
<sequence>MHLVQPCLELAPWIYSLVFLARLPFFFSFPTLAHAMASSPHSTSTTSSDLSTPRSISPSSAASARSSHSSISSSKRMSISSSRRISAANPMSSVDIAAIEEAMRMANLDTLRGYNQNRYAEVHQFATTEYISENKALGYQVLSEPMWNKG</sequence>